<dbReference type="GO" id="GO:0015074">
    <property type="term" value="P:DNA integration"/>
    <property type="evidence" value="ECO:0007669"/>
    <property type="project" value="InterPro"/>
</dbReference>
<evidence type="ECO:0000256" key="1">
    <source>
        <dbReference type="ARBA" id="ARBA00023172"/>
    </source>
</evidence>
<reference evidence="4 5" key="1">
    <citation type="submission" date="2017-02" db="EMBL/GenBank/DDBJ databases">
        <title>Complete genome sequences of Mycobacterium kansasii strains isolated from rhesus macaques.</title>
        <authorList>
            <person name="Panda A."/>
            <person name="Nagaraj S."/>
            <person name="Zhao X."/>
            <person name="Tettelin H."/>
            <person name="Detolla L.J."/>
        </authorList>
    </citation>
    <scope>NUCLEOTIDE SEQUENCE [LARGE SCALE GENOMIC DNA]</scope>
    <source>
        <strain evidence="4 5">11-3813</strain>
    </source>
</reference>
<dbReference type="PROSITE" id="PS51898">
    <property type="entry name" value="TYR_RECOMBINASE"/>
    <property type="match status" value="1"/>
</dbReference>
<proteinExistence type="predicted"/>
<keyword evidence="1" id="KW-0233">DNA recombination</keyword>
<feature type="domain" description="Tyr recombinase" evidence="2">
    <location>
        <begin position="1"/>
        <end position="74"/>
    </location>
</feature>
<keyword evidence="6" id="KW-1185">Reference proteome</keyword>
<dbReference type="InterPro" id="IPR013762">
    <property type="entry name" value="Integrase-like_cat_sf"/>
</dbReference>
<organism evidence="4 5">
    <name type="scientific">Mycobacterium kansasii</name>
    <dbReference type="NCBI Taxonomy" id="1768"/>
    <lineage>
        <taxon>Bacteria</taxon>
        <taxon>Bacillati</taxon>
        <taxon>Actinomycetota</taxon>
        <taxon>Actinomycetes</taxon>
        <taxon>Mycobacteriales</taxon>
        <taxon>Mycobacteriaceae</taxon>
        <taxon>Mycobacterium</taxon>
    </lineage>
</organism>
<evidence type="ECO:0000313" key="3">
    <source>
        <dbReference type="EMBL" id="BCI88002.1"/>
    </source>
</evidence>
<protein>
    <submittedName>
        <fullName evidence="4">Phage integrase family protein</fullName>
    </submittedName>
</protein>
<sequence length="88" mass="10011">MTLNALGRSFTAFRQRAGLPPELSLHALRHSFTTHLLEAGYDPLFVQQQLGHSFASTTSLYTSVTSDFKQRVVQQMITRRLRMEDSRG</sequence>
<evidence type="ECO:0000259" key="2">
    <source>
        <dbReference type="PROSITE" id="PS51898"/>
    </source>
</evidence>
<dbReference type="InterPro" id="IPR002104">
    <property type="entry name" value="Integrase_catalytic"/>
</dbReference>
<accession>A0A1V3X3J0</accession>
<evidence type="ECO:0000313" key="6">
    <source>
        <dbReference type="Proteomes" id="UP000516380"/>
    </source>
</evidence>
<dbReference type="InterPro" id="IPR011010">
    <property type="entry name" value="DNA_brk_join_enz"/>
</dbReference>
<dbReference type="Proteomes" id="UP000189229">
    <property type="component" value="Unassembled WGS sequence"/>
</dbReference>
<dbReference type="Pfam" id="PF00589">
    <property type="entry name" value="Phage_integrase"/>
    <property type="match status" value="1"/>
</dbReference>
<dbReference type="AlphaFoldDB" id="A0A1V3X3J0"/>
<gene>
    <name evidence="4" type="ORF">BZL30_4657</name>
    <name evidence="3" type="ORF">NIIDMKKI_32080</name>
</gene>
<dbReference type="EMBL" id="AP023343">
    <property type="protein sequence ID" value="BCI88002.1"/>
    <property type="molecule type" value="Genomic_DNA"/>
</dbReference>
<evidence type="ECO:0000313" key="4">
    <source>
        <dbReference type="EMBL" id="OOK73396.1"/>
    </source>
</evidence>
<dbReference type="GO" id="GO:0003677">
    <property type="term" value="F:DNA binding"/>
    <property type="evidence" value="ECO:0007669"/>
    <property type="project" value="InterPro"/>
</dbReference>
<dbReference type="GO" id="GO:0006310">
    <property type="term" value="P:DNA recombination"/>
    <property type="evidence" value="ECO:0007669"/>
    <property type="project" value="UniProtKB-KW"/>
</dbReference>
<dbReference type="EMBL" id="MVBM01000004">
    <property type="protein sequence ID" value="OOK73396.1"/>
    <property type="molecule type" value="Genomic_DNA"/>
</dbReference>
<dbReference type="Proteomes" id="UP000516380">
    <property type="component" value="Chromosome"/>
</dbReference>
<reference evidence="3 6" key="2">
    <citation type="submission" date="2020-07" db="EMBL/GenBank/DDBJ databases">
        <title>Mycobacterium kansasii (former subtype) with zoonotic potential isolated from diseased indoor pet cat, Japan.</title>
        <authorList>
            <person name="Fukano H."/>
            <person name="Terazono T."/>
            <person name="Hoshino Y."/>
        </authorList>
    </citation>
    <scope>NUCLEOTIDE SEQUENCE [LARGE SCALE GENOMIC DNA]</scope>
    <source>
        <strain evidence="3 6">Kuro-I</strain>
    </source>
</reference>
<evidence type="ECO:0000313" key="5">
    <source>
        <dbReference type="Proteomes" id="UP000189229"/>
    </source>
</evidence>
<dbReference type="Gene3D" id="1.10.443.10">
    <property type="entry name" value="Intergrase catalytic core"/>
    <property type="match status" value="1"/>
</dbReference>
<name>A0A1V3X3J0_MYCKA</name>
<dbReference type="SUPFAM" id="SSF56349">
    <property type="entry name" value="DNA breaking-rejoining enzymes"/>
    <property type="match status" value="1"/>
</dbReference>